<name>A0A494WSR5_9FIRM</name>
<protein>
    <submittedName>
        <fullName evidence="1">Uncharacterized protein</fullName>
    </submittedName>
</protein>
<dbReference type="Proteomes" id="UP000271256">
    <property type="component" value="Unassembled WGS sequence"/>
</dbReference>
<reference evidence="1 2" key="1">
    <citation type="submission" date="2018-10" db="EMBL/GenBank/DDBJ databases">
        <authorList>
            <person name="Grouzdev D.S."/>
            <person name="Krutkina M.S."/>
            <person name="Tourova T.P."/>
            <person name="Nazina T.N."/>
        </authorList>
    </citation>
    <scope>NUCLEOTIDE SEQUENCE [LARGE SCALE GENOMIC DNA]</scope>
    <source>
        <strain evidence="1 2">435</strain>
    </source>
</reference>
<keyword evidence="2" id="KW-1185">Reference proteome</keyword>
<dbReference type="AlphaFoldDB" id="A0A494WSR5"/>
<comment type="caution">
    <text evidence="1">The sequence shown here is derived from an EMBL/GenBank/DDBJ whole genome shotgun (WGS) entry which is preliminary data.</text>
</comment>
<organism evidence="1 2">
    <name type="scientific">Desulfofundulus salinus</name>
    <dbReference type="NCBI Taxonomy" id="2419843"/>
    <lineage>
        <taxon>Bacteria</taxon>
        <taxon>Bacillati</taxon>
        <taxon>Bacillota</taxon>
        <taxon>Clostridia</taxon>
        <taxon>Eubacteriales</taxon>
        <taxon>Peptococcaceae</taxon>
        <taxon>Desulfofundulus</taxon>
    </lineage>
</organism>
<accession>A0A494WSR5</accession>
<evidence type="ECO:0000313" key="1">
    <source>
        <dbReference type="EMBL" id="RKO65793.1"/>
    </source>
</evidence>
<sequence length="99" mass="11155">MIRYNQPCQVVEPGILFLFMIDPACSVSRVPEQCFGLETRRVFRLRPSSHPVGRSRPRASIPSNLPLLFATPGLAGPFGSGYPLQVIFNKFFMLDKENE</sequence>
<gene>
    <name evidence="1" type="ORF">D7024_01625</name>
</gene>
<proteinExistence type="predicted"/>
<dbReference type="EMBL" id="RBWE01000001">
    <property type="protein sequence ID" value="RKO65793.1"/>
    <property type="molecule type" value="Genomic_DNA"/>
</dbReference>
<evidence type="ECO:0000313" key="2">
    <source>
        <dbReference type="Proteomes" id="UP000271256"/>
    </source>
</evidence>